<evidence type="ECO:0000256" key="1">
    <source>
        <dbReference type="SAM" id="SignalP"/>
    </source>
</evidence>
<reference evidence="2" key="1">
    <citation type="submission" date="2014-12" db="EMBL/GenBank/DDBJ databases">
        <title>Insight into the proteome of Arion vulgaris.</title>
        <authorList>
            <person name="Aradska J."/>
            <person name="Bulat T."/>
            <person name="Smidak R."/>
            <person name="Sarate P."/>
            <person name="Gangsoo J."/>
            <person name="Sialana F."/>
            <person name="Bilban M."/>
            <person name="Lubec G."/>
        </authorList>
    </citation>
    <scope>NUCLEOTIDE SEQUENCE</scope>
    <source>
        <tissue evidence="2">Skin</tissue>
    </source>
</reference>
<proteinExistence type="predicted"/>
<feature type="signal peptide" evidence="1">
    <location>
        <begin position="1"/>
        <end position="17"/>
    </location>
</feature>
<feature type="chain" id="PRO_5002124936" evidence="1">
    <location>
        <begin position="18"/>
        <end position="82"/>
    </location>
</feature>
<organism evidence="2">
    <name type="scientific">Arion vulgaris</name>
    <dbReference type="NCBI Taxonomy" id="1028688"/>
    <lineage>
        <taxon>Eukaryota</taxon>
        <taxon>Metazoa</taxon>
        <taxon>Spiralia</taxon>
        <taxon>Lophotrochozoa</taxon>
        <taxon>Mollusca</taxon>
        <taxon>Gastropoda</taxon>
        <taxon>Heterobranchia</taxon>
        <taxon>Euthyneura</taxon>
        <taxon>Panpulmonata</taxon>
        <taxon>Eupulmonata</taxon>
        <taxon>Stylommatophora</taxon>
        <taxon>Helicina</taxon>
        <taxon>Arionoidea</taxon>
        <taxon>Arionidae</taxon>
        <taxon>Arion</taxon>
    </lineage>
</organism>
<gene>
    <name evidence="2" type="primary">ORF219209</name>
</gene>
<sequence length="82" mass="9647">VKTRNCLLLLLPTRYLTLPIPQDTSHNYVINKHNIVLQNTKMMYKQMIFIKLVENFEEEETVLVYIMMVKNHSGNTPILISN</sequence>
<feature type="non-terminal residue" evidence="2">
    <location>
        <position position="1"/>
    </location>
</feature>
<dbReference type="AlphaFoldDB" id="A0A0B7C2H0"/>
<name>A0A0B7C2H0_9EUPU</name>
<keyword evidence="1" id="KW-0732">Signal</keyword>
<accession>A0A0B7C2H0</accession>
<evidence type="ECO:0000313" key="2">
    <source>
        <dbReference type="EMBL" id="CEK98635.1"/>
    </source>
</evidence>
<dbReference type="EMBL" id="HACG01051764">
    <property type="protein sequence ID" value="CEK98635.1"/>
    <property type="molecule type" value="Transcribed_RNA"/>
</dbReference>
<protein>
    <submittedName>
        <fullName evidence="2">Uncharacterized protein</fullName>
    </submittedName>
</protein>